<dbReference type="Pfam" id="PF14026">
    <property type="entry name" value="SCO4226-like"/>
    <property type="match status" value="1"/>
</dbReference>
<reference evidence="1" key="1">
    <citation type="journal article" date="2020" name="mSystems">
        <title>Genome- and Community-Level Interaction Insights into Carbon Utilization and Element Cycling Functions of Hydrothermarchaeota in Hydrothermal Sediment.</title>
        <authorList>
            <person name="Zhou Z."/>
            <person name="Liu Y."/>
            <person name="Xu W."/>
            <person name="Pan J."/>
            <person name="Luo Z.H."/>
            <person name="Li M."/>
        </authorList>
    </citation>
    <scope>NUCLEOTIDE SEQUENCE [LARGE SCALE GENOMIC DNA]</scope>
    <source>
        <strain evidence="1">SpSt-1233</strain>
    </source>
</reference>
<dbReference type="AlphaFoldDB" id="A0A7V2AV59"/>
<name>A0A7V2AV59_UNCEI</name>
<dbReference type="Proteomes" id="UP000886069">
    <property type="component" value="Unassembled WGS sequence"/>
</dbReference>
<dbReference type="Gene3D" id="3.30.70.3090">
    <property type="entry name" value="ORF SCO4226, nickel-binding ferredoxin-like monomer"/>
    <property type="match status" value="1"/>
</dbReference>
<dbReference type="EMBL" id="DSEC01000342">
    <property type="protein sequence ID" value="HER43776.1"/>
    <property type="molecule type" value="Genomic_DNA"/>
</dbReference>
<dbReference type="InterPro" id="IPR042557">
    <property type="entry name" value="SCO4226"/>
</dbReference>
<sequence length="102" mass="11290">MSEAVKQPKEGLMPTFVVKRQLPGITPDGVHGAGVRVKSCVSQMQGEGKDVQWLRSFFLPEAEQTHCYFEGPSAEAIKDLNERAQIPFIEISEVVEMTPDSV</sequence>
<gene>
    <name evidence="1" type="ORF">ENO08_04890</name>
</gene>
<organism evidence="1">
    <name type="scientific">Eiseniibacteriota bacterium</name>
    <dbReference type="NCBI Taxonomy" id="2212470"/>
    <lineage>
        <taxon>Bacteria</taxon>
        <taxon>Candidatus Eiseniibacteriota</taxon>
    </lineage>
</organism>
<protein>
    <submittedName>
        <fullName evidence="1">DUF4242 domain-containing protein</fullName>
    </submittedName>
</protein>
<accession>A0A7V2AV59</accession>
<proteinExistence type="predicted"/>
<evidence type="ECO:0000313" key="1">
    <source>
        <dbReference type="EMBL" id="HER43776.1"/>
    </source>
</evidence>
<dbReference type="InterPro" id="IPR025336">
    <property type="entry name" value="SCO4226-like"/>
</dbReference>
<comment type="caution">
    <text evidence="1">The sequence shown here is derived from an EMBL/GenBank/DDBJ whole genome shotgun (WGS) entry which is preliminary data.</text>
</comment>